<organism evidence="6 7">
    <name type="scientific">Streptomyces longisporus</name>
    <dbReference type="NCBI Taxonomy" id="1948"/>
    <lineage>
        <taxon>Bacteria</taxon>
        <taxon>Bacillati</taxon>
        <taxon>Actinomycetota</taxon>
        <taxon>Actinomycetes</taxon>
        <taxon>Kitasatosporales</taxon>
        <taxon>Streptomycetaceae</taxon>
        <taxon>Streptomyces</taxon>
    </lineage>
</organism>
<dbReference type="Gene3D" id="3.40.640.10">
    <property type="entry name" value="Type I PLP-dependent aspartate aminotransferase-like (Major domain)"/>
    <property type="match status" value="1"/>
</dbReference>
<gene>
    <name evidence="6" type="ORF">GCM10010276_80440</name>
</gene>
<keyword evidence="2 6" id="KW-0032">Aminotransferase</keyword>
<dbReference type="Proteomes" id="UP001501777">
    <property type="component" value="Unassembled WGS sequence"/>
</dbReference>
<keyword evidence="7" id="KW-1185">Reference proteome</keyword>
<keyword evidence="4" id="KW-0663">Pyridoxal phosphate</keyword>
<protein>
    <submittedName>
        <fullName evidence="6">PLP-dependent aminotransferase family protein</fullName>
    </submittedName>
</protein>
<name>A0ABN3NBV4_STRLO</name>
<evidence type="ECO:0000313" key="6">
    <source>
        <dbReference type="EMBL" id="GAA2518510.1"/>
    </source>
</evidence>
<proteinExistence type="predicted"/>
<dbReference type="EMBL" id="BAAASG010000025">
    <property type="protein sequence ID" value="GAA2518510.1"/>
    <property type="molecule type" value="Genomic_DNA"/>
</dbReference>
<dbReference type="InterPro" id="IPR015424">
    <property type="entry name" value="PyrdxlP-dep_Trfase"/>
</dbReference>
<dbReference type="CDD" id="cd00609">
    <property type="entry name" value="AAT_like"/>
    <property type="match status" value="1"/>
</dbReference>
<dbReference type="Gene3D" id="3.90.1150.10">
    <property type="entry name" value="Aspartate Aminotransferase, domain 1"/>
    <property type="match status" value="1"/>
</dbReference>
<reference evidence="6 7" key="1">
    <citation type="journal article" date="2019" name="Int. J. Syst. Evol. Microbiol.">
        <title>The Global Catalogue of Microorganisms (GCM) 10K type strain sequencing project: providing services to taxonomists for standard genome sequencing and annotation.</title>
        <authorList>
            <consortium name="The Broad Institute Genomics Platform"/>
            <consortium name="The Broad Institute Genome Sequencing Center for Infectious Disease"/>
            <person name="Wu L."/>
            <person name="Ma J."/>
        </authorList>
    </citation>
    <scope>NUCLEOTIDE SEQUENCE [LARGE SCALE GENOMIC DNA]</scope>
    <source>
        <strain evidence="6 7">JCM 4395</strain>
    </source>
</reference>
<dbReference type="SUPFAM" id="SSF53383">
    <property type="entry name" value="PLP-dependent transferases"/>
    <property type="match status" value="1"/>
</dbReference>
<dbReference type="InterPro" id="IPR015421">
    <property type="entry name" value="PyrdxlP-dep_Trfase_major"/>
</dbReference>
<comment type="cofactor">
    <cofactor evidence="1">
        <name>pyridoxal 5'-phosphate</name>
        <dbReference type="ChEBI" id="CHEBI:597326"/>
    </cofactor>
</comment>
<dbReference type="InterPro" id="IPR004839">
    <property type="entry name" value="Aminotransferase_I/II_large"/>
</dbReference>
<evidence type="ECO:0000256" key="2">
    <source>
        <dbReference type="ARBA" id="ARBA00022576"/>
    </source>
</evidence>
<evidence type="ECO:0000313" key="7">
    <source>
        <dbReference type="Proteomes" id="UP001501777"/>
    </source>
</evidence>
<dbReference type="InterPro" id="IPR015422">
    <property type="entry name" value="PyrdxlP-dep_Trfase_small"/>
</dbReference>
<evidence type="ECO:0000256" key="4">
    <source>
        <dbReference type="ARBA" id="ARBA00022898"/>
    </source>
</evidence>
<dbReference type="PANTHER" id="PTHR42790">
    <property type="entry name" value="AMINOTRANSFERASE"/>
    <property type="match status" value="1"/>
</dbReference>
<dbReference type="Pfam" id="PF00155">
    <property type="entry name" value="Aminotran_1_2"/>
    <property type="match status" value="1"/>
</dbReference>
<accession>A0ABN3NBV4</accession>
<dbReference type="GO" id="GO:0008483">
    <property type="term" value="F:transaminase activity"/>
    <property type="evidence" value="ECO:0007669"/>
    <property type="project" value="UniProtKB-KW"/>
</dbReference>
<evidence type="ECO:0000256" key="1">
    <source>
        <dbReference type="ARBA" id="ARBA00001933"/>
    </source>
</evidence>
<keyword evidence="3" id="KW-0808">Transferase</keyword>
<evidence type="ECO:0000256" key="3">
    <source>
        <dbReference type="ARBA" id="ARBA00022679"/>
    </source>
</evidence>
<comment type="caution">
    <text evidence="6">The sequence shown here is derived from an EMBL/GenBank/DDBJ whole genome shotgun (WGS) entry which is preliminary data.</text>
</comment>
<sequence>MTTALTTPAPATLISSRIAALSLSSPYAVPARKPGLDFVNLVSGAPAVEALPLDAIREVTNALLAGPDTGGPALAYGPNAGDPALRSLIAAREGVDPSRVLITNGGLHGTALALQAVAEPGDVIVVDDPVFPDTIRIIENTGADIHPVPVGPHGLDVDVLAERLRGGLRPKAVYTVPDFHNPAGGLLPYRKRLRLVELAERYGFFVLSDNPYRHFAPDGRSEPDFPLDSDRVVVVQTFAKTLGPGLRLGWLIAPEWLAPHVINLRRRYDFQSSTLSQAIARTLLARDGWFDRLLAHGREIYRERAELTVRSLREAGDRLEFDDPAGGFFVWAKVSGGLPAAELLAERAREAGIVYSVGTFYDPLQQGRYADHVRIAYSAARHEHLVAGLDRLTTVLKSL</sequence>
<evidence type="ECO:0000259" key="5">
    <source>
        <dbReference type="Pfam" id="PF00155"/>
    </source>
</evidence>
<dbReference type="PANTHER" id="PTHR42790:SF4">
    <property type="entry name" value="VALINE--PYRUVATE AMINOTRANSFERASE"/>
    <property type="match status" value="1"/>
</dbReference>
<dbReference type="InterPro" id="IPR050859">
    <property type="entry name" value="Class-I_PLP-dep_aminotransf"/>
</dbReference>
<feature type="domain" description="Aminotransferase class I/classII large" evidence="5">
    <location>
        <begin position="39"/>
        <end position="380"/>
    </location>
</feature>
<dbReference type="RefSeq" id="WP_344406056.1">
    <property type="nucleotide sequence ID" value="NZ_BAAASG010000025.1"/>
</dbReference>